<comment type="similarity">
    <text evidence="2 9">Belongs to the ferritin family. Prokaryotic subfamily.</text>
</comment>
<dbReference type="AlphaFoldDB" id="A0A3N1XXQ0"/>
<dbReference type="CDD" id="cd01055">
    <property type="entry name" value="Nonheme_Ferritin"/>
    <property type="match status" value="1"/>
</dbReference>
<evidence type="ECO:0000256" key="7">
    <source>
        <dbReference type="ARBA" id="ARBA00048035"/>
    </source>
</evidence>
<evidence type="ECO:0000256" key="5">
    <source>
        <dbReference type="ARBA" id="ARBA00023002"/>
    </source>
</evidence>
<dbReference type="Proteomes" id="UP000273083">
    <property type="component" value="Unassembled WGS sequence"/>
</dbReference>
<feature type="binding site" evidence="8">
    <location>
        <position position="53"/>
    </location>
    <ligand>
        <name>Fe cation</name>
        <dbReference type="ChEBI" id="CHEBI:24875"/>
        <label>1</label>
    </ligand>
</feature>
<feature type="domain" description="Ferritin-like diiron" evidence="10">
    <location>
        <begin position="1"/>
        <end position="145"/>
    </location>
</feature>
<dbReference type="Gene3D" id="1.20.1260.10">
    <property type="match status" value="1"/>
</dbReference>
<evidence type="ECO:0000256" key="2">
    <source>
        <dbReference type="ARBA" id="ARBA00006950"/>
    </source>
</evidence>
<dbReference type="PROSITE" id="PS50905">
    <property type="entry name" value="FERRITIN_LIKE"/>
    <property type="match status" value="1"/>
</dbReference>
<keyword evidence="5" id="KW-0560">Oxidoreductase</keyword>
<feature type="binding site" evidence="8">
    <location>
        <position position="94"/>
    </location>
    <ligand>
        <name>Fe cation</name>
        <dbReference type="ChEBI" id="CHEBI:24875"/>
        <label>1</label>
    </ligand>
</feature>
<sequence>MLNEKVIKLLNNQINAEFYSSYLYLDMSFYYAEEGLDGFSNWFMIQAMEEKDHALLFCKYLQNNEEKVILEEIKKPDIIFSDFKDPLVNALRHEQYVTDLIHNMYDAAYSLKDFRTMQFLDWFIKEQGEEELNGDTLIKKYDLFGSDAKGLYMLDNELGARVYSAPSLIL</sequence>
<dbReference type="RefSeq" id="WP_123607511.1">
    <property type="nucleotide sequence ID" value="NZ_RJVG01000001.1"/>
</dbReference>
<dbReference type="InterPro" id="IPR009040">
    <property type="entry name" value="Ferritin-like_diiron"/>
</dbReference>
<organism evidence="11 12">
    <name type="scientific">Mobilisporobacter senegalensis</name>
    <dbReference type="NCBI Taxonomy" id="1329262"/>
    <lineage>
        <taxon>Bacteria</taxon>
        <taxon>Bacillati</taxon>
        <taxon>Bacillota</taxon>
        <taxon>Clostridia</taxon>
        <taxon>Lachnospirales</taxon>
        <taxon>Lachnospiraceae</taxon>
        <taxon>Mobilisporobacter</taxon>
    </lineage>
</organism>
<dbReference type="GO" id="GO:0042802">
    <property type="term" value="F:identical protein binding"/>
    <property type="evidence" value="ECO:0007669"/>
    <property type="project" value="UniProtKB-ARBA"/>
</dbReference>
<dbReference type="PANTHER" id="PTHR11431:SF127">
    <property type="entry name" value="BACTERIAL NON-HEME FERRITIN"/>
    <property type="match status" value="1"/>
</dbReference>
<name>A0A3N1XXQ0_9FIRM</name>
<dbReference type="EC" id="1.16.3.2" evidence="9"/>
<evidence type="ECO:0000256" key="8">
    <source>
        <dbReference type="PIRSR" id="PIRSR601519-1"/>
    </source>
</evidence>
<evidence type="ECO:0000256" key="9">
    <source>
        <dbReference type="RuleBase" id="RU361145"/>
    </source>
</evidence>
<dbReference type="InterPro" id="IPR041719">
    <property type="entry name" value="Ferritin_prok"/>
</dbReference>
<evidence type="ECO:0000313" key="12">
    <source>
        <dbReference type="Proteomes" id="UP000273083"/>
    </source>
</evidence>
<comment type="function">
    <text evidence="1 9">Iron-storage protein.</text>
</comment>
<dbReference type="Pfam" id="PF00210">
    <property type="entry name" value="Ferritin"/>
    <property type="match status" value="1"/>
</dbReference>
<gene>
    <name evidence="11" type="ORF">EDD66_10119</name>
</gene>
<comment type="caution">
    <text evidence="11">The sequence shown here is derived from an EMBL/GenBank/DDBJ whole genome shotgun (WGS) entry which is preliminary data.</text>
</comment>
<dbReference type="InterPro" id="IPR012347">
    <property type="entry name" value="Ferritin-like"/>
</dbReference>
<keyword evidence="6 8" id="KW-0408">Iron</keyword>
<feature type="binding site" evidence="8">
    <location>
        <position position="127"/>
    </location>
    <ligand>
        <name>Fe cation</name>
        <dbReference type="ChEBI" id="CHEBI:24875"/>
        <label>1</label>
    </ligand>
</feature>
<dbReference type="OrthoDB" id="9801481at2"/>
<comment type="catalytic activity">
    <reaction evidence="7 9">
        <text>4 Fe(2+) + O2 + 6 H2O = 4 iron(III) oxide-hydroxide + 12 H(+)</text>
        <dbReference type="Rhea" id="RHEA:11972"/>
        <dbReference type="ChEBI" id="CHEBI:15377"/>
        <dbReference type="ChEBI" id="CHEBI:15378"/>
        <dbReference type="ChEBI" id="CHEBI:15379"/>
        <dbReference type="ChEBI" id="CHEBI:29033"/>
        <dbReference type="ChEBI" id="CHEBI:78619"/>
        <dbReference type="EC" id="1.16.3.2"/>
    </reaction>
</comment>
<proteinExistence type="inferred from homology"/>
<feature type="binding site" evidence="8">
    <location>
        <position position="50"/>
    </location>
    <ligand>
        <name>Fe cation</name>
        <dbReference type="ChEBI" id="CHEBI:24875"/>
        <label>1</label>
    </ligand>
</feature>
<evidence type="ECO:0000313" key="11">
    <source>
        <dbReference type="EMBL" id="ROR31403.1"/>
    </source>
</evidence>
<dbReference type="PANTHER" id="PTHR11431">
    <property type="entry name" value="FERRITIN"/>
    <property type="match status" value="1"/>
</dbReference>
<keyword evidence="12" id="KW-1185">Reference proteome</keyword>
<dbReference type="GO" id="GO:0004322">
    <property type="term" value="F:ferroxidase activity"/>
    <property type="evidence" value="ECO:0007669"/>
    <property type="project" value="TreeGrafter"/>
</dbReference>
<dbReference type="GO" id="GO:0006826">
    <property type="term" value="P:iron ion transport"/>
    <property type="evidence" value="ECO:0007669"/>
    <property type="project" value="InterPro"/>
</dbReference>
<keyword evidence="3 9" id="KW-0409">Iron storage</keyword>
<comment type="subcellular location">
    <subcellularLocation>
        <location evidence="9">Cytoplasm</location>
    </subcellularLocation>
</comment>
<evidence type="ECO:0000256" key="6">
    <source>
        <dbReference type="ARBA" id="ARBA00023004"/>
    </source>
</evidence>
<protein>
    <recommendedName>
        <fullName evidence="9">Ferritin</fullName>
        <ecNumber evidence="9">1.16.3.2</ecNumber>
    </recommendedName>
</protein>
<evidence type="ECO:0000256" key="4">
    <source>
        <dbReference type="ARBA" id="ARBA00022723"/>
    </source>
</evidence>
<dbReference type="FunFam" id="1.20.1260.10:FF:000001">
    <property type="entry name" value="Non-heme ferritin"/>
    <property type="match status" value="1"/>
</dbReference>
<keyword evidence="4 8" id="KW-0479">Metal-binding</keyword>
<evidence type="ECO:0000256" key="1">
    <source>
        <dbReference type="ARBA" id="ARBA00002485"/>
    </source>
</evidence>
<dbReference type="EMBL" id="RJVG01000001">
    <property type="protein sequence ID" value="ROR31403.1"/>
    <property type="molecule type" value="Genomic_DNA"/>
</dbReference>
<keyword evidence="9" id="KW-0963">Cytoplasm</keyword>
<dbReference type="InterPro" id="IPR009078">
    <property type="entry name" value="Ferritin-like_SF"/>
</dbReference>
<reference evidence="11 12" key="1">
    <citation type="submission" date="2018-11" db="EMBL/GenBank/DDBJ databases">
        <title>Genomic Encyclopedia of Type Strains, Phase IV (KMG-IV): sequencing the most valuable type-strain genomes for metagenomic binning, comparative biology and taxonomic classification.</title>
        <authorList>
            <person name="Goeker M."/>
        </authorList>
    </citation>
    <scope>NUCLEOTIDE SEQUENCE [LARGE SCALE GENOMIC DNA]</scope>
    <source>
        <strain evidence="11 12">DSM 26537</strain>
    </source>
</reference>
<evidence type="ECO:0000259" key="10">
    <source>
        <dbReference type="PROSITE" id="PS50905"/>
    </source>
</evidence>
<feature type="binding site" evidence="8">
    <location>
        <position position="17"/>
    </location>
    <ligand>
        <name>Fe cation</name>
        <dbReference type="ChEBI" id="CHEBI:24875"/>
        <label>1</label>
    </ligand>
</feature>
<dbReference type="GO" id="GO:0008199">
    <property type="term" value="F:ferric iron binding"/>
    <property type="evidence" value="ECO:0007669"/>
    <property type="project" value="InterPro"/>
</dbReference>
<evidence type="ECO:0000256" key="3">
    <source>
        <dbReference type="ARBA" id="ARBA00022434"/>
    </source>
</evidence>
<dbReference type="GO" id="GO:0006879">
    <property type="term" value="P:intracellular iron ion homeostasis"/>
    <property type="evidence" value="ECO:0007669"/>
    <property type="project" value="UniProtKB-KW"/>
</dbReference>
<dbReference type="InterPro" id="IPR001519">
    <property type="entry name" value="Ferritin"/>
</dbReference>
<dbReference type="GO" id="GO:0005829">
    <property type="term" value="C:cytosol"/>
    <property type="evidence" value="ECO:0007669"/>
    <property type="project" value="TreeGrafter"/>
</dbReference>
<dbReference type="GO" id="GO:0008198">
    <property type="term" value="F:ferrous iron binding"/>
    <property type="evidence" value="ECO:0007669"/>
    <property type="project" value="TreeGrafter"/>
</dbReference>
<dbReference type="InterPro" id="IPR008331">
    <property type="entry name" value="Ferritin_DPS_dom"/>
</dbReference>
<dbReference type="SUPFAM" id="SSF47240">
    <property type="entry name" value="Ferritin-like"/>
    <property type="match status" value="1"/>
</dbReference>
<accession>A0A3N1XXQ0</accession>